<dbReference type="Proteomes" id="UP001208620">
    <property type="component" value="Unassembled WGS sequence"/>
</dbReference>
<evidence type="ECO:0000256" key="1">
    <source>
        <dbReference type="SAM" id="Phobius"/>
    </source>
</evidence>
<comment type="caution">
    <text evidence="3">The sequence shown here is derived from an EMBL/GenBank/DDBJ whole genome shotgun (WGS) entry which is preliminary data.</text>
</comment>
<dbReference type="EMBL" id="JAPDVD010000001">
    <property type="protein sequence ID" value="MCW4137022.1"/>
    <property type="molecule type" value="Genomic_DNA"/>
</dbReference>
<sequence length="132" mass="14814">MRNMLKEDNILNSRFGKKNHFQVPAGYFDQLTDRVMANLPEQELRIIHMQPSLWQRMPIRKIAAAVAVLAVMGGGSVLALKYTGSSKPAMAHVDHMVQKAAVNNNEDATFNEMADYTMMDNETIYASLIAEN</sequence>
<dbReference type="AlphaFoldDB" id="A0A6I1SPS3"/>
<evidence type="ECO:0008006" key="5">
    <source>
        <dbReference type="Google" id="ProtNLM"/>
    </source>
</evidence>
<dbReference type="EMBL" id="VZCY01000044">
    <property type="protein sequence ID" value="MQN09377.1"/>
    <property type="molecule type" value="Genomic_DNA"/>
</dbReference>
<reference evidence="2" key="2">
    <citation type="submission" date="2022-11" db="EMBL/GenBank/DDBJ databases">
        <title>Genomic repertoires linked with pathogenic potency of arthritogenic Prevotella copri isolated from the gut of rheumatoid arthritis patients.</title>
        <authorList>
            <person name="Nii T."/>
            <person name="Maeda Y."/>
            <person name="Motooka D."/>
            <person name="Naito M."/>
            <person name="Matsumoto Y."/>
            <person name="Ogawa T."/>
            <person name="Oguro-Igashira E."/>
            <person name="Kishikawa T."/>
            <person name="Yamashita M."/>
            <person name="Koizumi S."/>
            <person name="Kurakawa T."/>
            <person name="Okumura R."/>
            <person name="Kayama H."/>
            <person name="Murakami M."/>
            <person name="Sakaguchi T."/>
            <person name="Das B."/>
            <person name="Nakamura S."/>
            <person name="Okada Y."/>
            <person name="Kumanogoh A."/>
            <person name="Takeda K."/>
        </authorList>
    </citation>
    <scope>NUCLEOTIDE SEQUENCE</scope>
    <source>
        <strain evidence="2">H105_2-2</strain>
    </source>
</reference>
<proteinExistence type="predicted"/>
<keyword evidence="1" id="KW-1133">Transmembrane helix</keyword>
<organism evidence="3 4">
    <name type="scientific">Segatella copri</name>
    <dbReference type="NCBI Taxonomy" id="165179"/>
    <lineage>
        <taxon>Bacteria</taxon>
        <taxon>Pseudomonadati</taxon>
        <taxon>Bacteroidota</taxon>
        <taxon>Bacteroidia</taxon>
        <taxon>Bacteroidales</taxon>
        <taxon>Prevotellaceae</taxon>
        <taxon>Segatella</taxon>
    </lineage>
</organism>
<dbReference type="RefSeq" id="WP_153080632.1">
    <property type="nucleotide sequence ID" value="NZ_CP156891.1"/>
</dbReference>
<reference evidence="3 4" key="1">
    <citation type="submission" date="2019-09" db="EMBL/GenBank/DDBJ databases">
        <title>Distinct polysaccharide growth profiles of human intestinal Prevotella copri isolates.</title>
        <authorList>
            <person name="Fehlner-Peach H."/>
            <person name="Magnabosco C."/>
            <person name="Raghavan V."/>
            <person name="Scher J.U."/>
            <person name="Tett A."/>
            <person name="Cox L.M."/>
            <person name="Gottsegen C."/>
            <person name="Watters A."/>
            <person name="Wiltshire- Gordon J.D."/>
            <person name="Segata N."/>
            <person name="Bonneau R."/>
            <person name="Littman D.R."/>
        </authorList>
    </citation>
    <scope>NUCLEOTIDE SEQUENCE [LARGE SCALE GENOMIC DNA]</scope>
    <source>
        <strain evidence="4">iK21513</strain>
        <strain evidence="3">IK21513</strain>
    </source>
</reference>
<accession>A0A6I1SPS3</accession>
<evidence type="ECO:0000313" key="4">
    <source>
        <dbReference type="Proteomes" id="UP000406735"/>
    </source>
</evidence>
<keyword evidence="1" id="KW-0472">Membrane</keyword>
<name>A0A6I1SPS3_9BACT</name>
<gene>
    <name evidence="3" type="ORF">F7D97_05360</name>
    <name evidence="2" type="ORF">ONT01_04370</name>
</gene>
<keyword evidence="1" id="KW-0812">Transmembrane</keyword>
<evidence type="ECO:0000313" key="2">
    <source>
        <dbReference type="EMBL" id="MCW4137022.1"/>
    </source>
</evidence>
<evidence type="ECO:0000313" key="3">
    <source>
        <dbReference type="EMBL" id="MQN09377.1"/>
    </source>
</evidence>
<feature type="transmembrane region" description="Helical" evidence="1">
    <location>
        <begin position="62"/>
        <end position="80"/>
    </location>
</feature>
<protein>
    <recommendedName>
        <fullName evidence="5">DUF3379 domain-containing protein</fullName>
    </recommendedName>
</protein>
<dbReference type="Proteomes" id="UP000406735">
    <property type="component" value="Unassembled WGS sequence"/>
</dbReference>